<proteinExistence type="predicted"/>
<feature type="compositionally biased region" description="Polar residues" evidence="1">
    <location>
        <begin position="195"/>
        <end position="212"/>
    </location>
</feature>
<feature type="transmembrane region" description="Helical" evidence="2">
    <location>
        <begin position="222"/>
        <end position="244"/>
    </location>
</feature>
<keyword evidence="2" id="KW-0812">Transmembrane</keyword>
<dbReference type="OrthoDB" id="3362711at2759"/>
<evidence type="ECO:0008006" key="6">
    <source>
        <dbReference type="Google" id="ProtNLM"/>
    </source>
</evidence>
<evidence type="ECO:0000256" key="2">
    <source>
        <dbReference type="SAM" id="Phobius"/>
    </source>
</evidence>
<keyword evidence="2" id="KW-1133">Transmembrane helix</keyword>
<dbReference type="PROSITE" id="PS51257">
    <property type="entry name" value="PROKAR_LIPOPROTEIN"/>
    <property type="match status" value="1"/>
</dbReference>
<feature type="signal peptide" evidence="3">
    <location>
        <begin position="1"/>
        <end position="25"/>
    </location>
</feature>
<keyword evidence="5" id="KW-1185">Reference proteome</keyword>
<organism evidence="4 5">
    <name type="scientific">Thelephora terrestris</name>
    <dbReference type="NCBI Taxonomy" id="56493"/>
    <lineage>
        <taxon>Eukaryota</taxon>
        <taxon>Fungi</taxon>
        <taxon>Dikarya</taxon>
        <taxon>Basidiomycota</taxon>
        <taxon>Agaricomycotina</taxon>
        <taxon>Agaricomycetes</taxon>
        <taxon>Thelephorales</taxon>
        <taxon>Thelephoraceae</taxon>
        <taxon>Thelephora</taxon>
    </lineage>
</organism>
<dbReference type="Proteomes" id="UP000736335">
    <property type="component" value="Unassembled WGS sequence"/>
</dbReference>
<reference evidence="4" key="1">
    <citation type="journal article" date="2020" name="Nat. Commun.">
        <title>Large-scale genome sequencing of mycorrhizal fungi provides insights into the early evolution of symbiotic traits.</title>
        <authorList>
            <person name="Miyauchi S."/>
            <person name="Kiss E."/>
            <person name="Kuo A."/>
            <person name="Drula E."/>
            <person name="Kohler A."/>
            <person name="Sanchez-Garcia M."/>
            <person name="Morin E."/>
            <person name="Andreopoulos B."/>
            <person name="Barry K.W."/>
            <person name="Bonito G."/>
            <person name="Buee M."/>
            <person name="Carver A."/>
            <person name="Chen C."/>
            <person name="Cichocki N."/>
            <person name="Clum A."/>
            <person name="Culley D."/>
            <person name="Crous P.W."/>
            <person name="Fauchery L."/>
            <person name="Girlanda M."/>
            <person name="Hayes R.D."/>
            <person name="Keri Z."/>
            <person name="LaButti K."/>
            <person name="Lipzen A."/>
            <person name="Lombard V."/>
            <person name="Magnuson J."/>
            <person name="Maillard F."/>
            <person name="Murat C."/>
            <person name="Nolan M."/>
            <person name="Ohm R.A."/>
            <person name="Pangilinan J."/>
            <person name="Pereira M.F."/>
            <person name="Perotto S."/>
            <person name="Peter M."/>
            <person name="Pfister S."/>
            <person name="Riley R."/>
            <person name="Sitrit Y."/>
            <person name="Stielow J.B."/>
            <person name="Szollosi G."/>
            <person name="Zifcakova L."/>
            <person name="Stursova M."/>
            <person name="Spatafora J.W."/>
            <person name="Tedersoo L."/>
            <person name="Vaario L.M."/>
            <person name="Yamada A."/>
            <person name="Yan M."/>
            <person name="Wang P."/>
            <person name="Xu J."/>
            <person name="Bruns T."/>
            <person name="Baldrian P."/>
            <person name="Vilgalys R."/>
            <person name="Dunand C."/>
            <person name="Henrissat B."/>
            <person name="Grigoriev I.V."/>
            <person name="Hibbett D."/>
            <person name="Nagy L.G."/>
            <person name="Martin F.M."/>
        </authorList>
    </citation>
    <scope>NUCLEOTIDE SEQUENCE</scope>
    <source>
        <strain evidence="4">UH-Tt-Lm1</strain>
    </source>
</reference>
<gene>
    <name evidence="4" type="ORF">BJ322DRAFT_1025455</name>
</gene>
<evidence type="ECO:0000256" key="3">
    <source>
        <dbReference type="SAM" id="SignalP"/>
    </source>
</evidence>
<dbReference type="EMBL" id="WIUZ02000026">
    <property type="protein sequence ID" value="KAF9777882.1"/>
    <property type="molecule type" value="Genomic_DNA"/>
</dbReference>
<feature type="compositionally biased region" description="Low complexity" evidence="1">
    <location>
        <begin position="174"/>
        <end position="194"/>
    </location>
</feature>
<keyword evidence="3" id="KW-0732">Signal</keyword>
<keyword evidence="2" id="KW-0472">Membrane</keyword>
<name>A0A9P6H276_9AGAM</name>
<sequence>MKSRVRSLVCQFLVVFVTLVPTGWAATASCAPGWEWANNSLAQNPCQVAGYLQAPCLGYSVYELEPLKPGSMYTEPGKNDTKGLRCGCNTVIYSLYSACDACQNATVKSWGEWNQNCDAVYVAQYPFNIPSDTAIPRWAFIDFTESGNFNASAAQGVGRDPEAFGNVPVTLNLSSTSSSGKLPTSPTSTRPSSTNSLGPSGSTSTNVNGINGATSDQDNVPAIVGGVVGGVVCLACFSLLLFWLHLRRRSGGAPSYAADRALSHRTLSTRSRGSYYPPSVPIHGHEFETNKTGWHIPEVIPEVYSRPAVPPQESLYGQTEFDVQTTYNSPLYRSGRERSAGLAF</sequence>
<evidence type="ECO:0000313" key="4">
    <source>
        <dbReference type="EMBL" id="KAF9777882.1"/>
    </source>
</evidence>
<accession>A0A9P6H276</accession>
<feature type="region of interest" description="Disordered" evidence="1">
    <location>
        <begin position="174"/>
        <end position="212"/>
    </location>
</feature>
<evidence type="ECO:0000256" key="1">
    <source>
        <dbReference type="SAM" id="MobiDB-lite"/>
    </source>
</evidence>
<reference evidence="4" key="2">
    <citation type="submission" date="2020-11" db="EMBL/GenBank/DDBJ databases">
        <authorList>
            <consortium name="DOE Joint Genome Institute"/>
            <person name="Kuo A."/>
            <person name="Miyauchi S."/>
            <person name="Kiss E."/>
            <person name="Drula E."/>
            <person name="Kohler A."/>
            <person name="Sanchez-Garcia M."/>
            <person name="Andreopoulos B."/>
            <person name="Barry K.W."/>
            <person name="Bonito G."/>
            <person name="Buee M."/>
            <person name="Carver A."/>
            <person name="Chen C."/>
            <person name="Cichocki N."/>
            <person name="Clum A."/>
            <person name="Culley D."/>
            <person name="Crous P.W."/>
            <person name="Fauchery L."/>
            <person name="Girlanda M."/>
            <person name="Hayes R."/>
            <person name="Keri Z."/>
            <person name="Labutti K."/>
            <person name="Lipzen A."/>
            <person name="Lombard V."/>
            <person name="Magnuson J."/>
            <person name="Maillard F."/>
            <person name="Morin E."/>
            <person name="Murat C."/>
            <person name="Nolan M."/>
            <person name="Ohm R."/>
            <person name="Pangilinan J."/>
            <person name="Pereira M."/>
            <person name="Perotto S."/>
            <person name="Peter M."/>
            <person name="Riley R."/>
            <person name="Sitrit Y."/>
            <person name="Stielow B."/>
            <person name="Szollosi G."/>
            <person name="Zifcakova L."/>
            <person name="Stursova M."/>
            <person name="Spatafora J.W."/>
            <person name="Tedersoo L."/>
            <person name="Vaario L.-M."/>
            <person name="Yamada A."/>
            <person name="Yan M."/>
            <person name="Wang P."/>
            <person name="Xu J."/>
            <person name="Bruns T."/>
            <person name="Baldrian P."/>
            <person name="Vilgalys R."/>
            <person name="Henrissat B."/>
            <person name="Grigoriev I.V."/>
            <person name="Hibbett D."/>
            <person name="Nagy L.G."/>
            <person name="Martin F.M."/>
        </authorList>
    </citation>
    <scope>NUCLEOTIDE SEQUENCE</scope>
    <source>
        <strain evidence="4">UH-Tt-Lm1</strain>
    </source>
</reference>
<protein>
    <recommendedName>
        <fullName evidence="6">Transmembrane protein</fullName>
    </recommendedName>
</protein>
<feature type="chain" id="PRO_5040343430" description="Transmembrane protein" evidence="3">
    <location>
        <begin position="26"/>
        <end position="344"/>
    </location>
</feature>
<evidence type="ECO:0000313" key="5">
    <source>
        <dbReference type="Proteomes" id="UP000736335"/>
    </source>
</evidence>
<comment type="caution">
    <text evidence="4">The sequence shown here is derived from an EMBL/GenBank/DDBJ whole genome shotgun (WGS) entry which is preliminary data.</text>
</comment>
<dbReference type="AlphaFoldDB" id="A0A9P6H276"/>